<dbReference type="AlphaFoldDB" id="A0A834SMS6"/>
<dbReference type="PANTHER" id="PTHR47723">
    <property type="entry name" value="OS05G0353850 PROTEIN"/>
    <property type="match status" value="1"/>
</dbReference>
<dbReference type="PANTHER" id="PTHR47723:SF19">
    <property type="entry name" value="POLYNUCLEOTIDYL TRANSFERASE, RIBONUCLEASE H-LIKE SUPERFAMILY PROTEIN"/>
    <property type="match status" value="1"/>
</dbReference>
<reference evidence="3" key="1">
    <citation type="submission" date="2020-09" db="EMBL/GenBank/DDBJ databases">
        <title>Genome-Enabled Discovery of Anthraquinone Biosynthesis in Senna tora.</title>
        <authorList>
            <person name="Kang S.-H."/>
            <person name="Pandey R.P."/>
            <person name="Lee C.-M."/>
            <person name="Sim J.-S."/>
            <person name="Jeong J.-T."/>
            <person name="Choi B.-S."/>
            <person name="Jung M."/>
            <person name="Ginzburg D."/>
            <person name="Zhao K."/>
            <person name="Won S.Y."/>
            <person name="Oh T.-J."/>
            <person name="Yu Y."/>
            <person name="Kim N.-H."/>
            <person name="Lee O.R."/>
            <person name="Lee T.-H."/>
            <person name="Bashyal P."/>
            <person name="Kim T.-S."/>
            <person name="Lee W.-H."/>
            <person name="Kawkins C."/>
            <person name="Kim C.-K."/>
            <person name="Kim J.S."/>
            <person name="Ahn B.O."/>
            <person name="Rhee S.Y."/>
            <person name="Sohng J.K."/>
        </authorList>
    </citation>
    <scope>NUCLEOTIDE SEQUENCE</scope>
    <source>
        <tissue evidence="3">Leaf</tissue>
    </source>
</reference>
<gene>
    <name evidence="3" type="ORF">G2W53_038547</name>
</gene>
<dbReference type="InterPro" id="IPR053151">
    <property type="entry name" value="RNase_H-like"/>
</dbReference>
<dbReference type="InterPro" id="IPR012337">
    <property type="entry name" value="RNaseH-like_sf"/>
</dbReference>
<comment type="caution">
    <text evidence="3">The sequence shown here is derived from an EMBL/GenBank/DDBJ whole genome shotgun (WGS) entry which is preliminary data.</text>
</comment>
<dbReference type="InterPro" id="IPR036397">
    <property type="entry name" value="RNaseH_sf"/>
</dbReference>
<dbReference type="SUPFAM" id="SSF53098">
    <property type="entry name" value="Ribonuclease H-like"/>
    <property type="match status" value="1"/>
</dbReference>
<dbReference type="CDD" id="cd06222">
    <property type="entry name" value="RNase_H_like"/>
    <property type="match status" value="1"/>
</dbReference>
<evidence type="ECO:0000259" key="1">
    <source>
        <dbReference type="Pfam" id="PF13456"/>
    </source>
</evidence>
<proteinExistence type="predicted"/>
<name>A0A834SMS6_9FABA</name>
<dbReference type="InterPro" id="IPR044730">
    <property type="entry name" value="RNase_H-like_dom_plant"/>
</dbReference>
<dbReference type="Pfam" id="PF13966">
    <property type="entry name" value="zf-RVT"/>
    <property type="match status" value="1"/>
</dbReference>
<protein>
    <submittedName>
        <fullName evidence="3">Uncharacterized protein</fullName>
    </submittedName>
</protein>
<dbReference type="Proteomes" id="UP000634136">
    <property type="component" value="Unassembled WGS sequence"/>
</dbReference>
<accession>A0A834SMS6</accession>
<dbReference type="InterPro" id="IPR026960">
    <property type="entry name" value="RVT-Znf"/>
</dbReference>
<dbReference type="EMBL" id="JAAIUW010000012">
    <property type="protein sequence ID" value="KAF7806386.1"/>
    <property type="molecule type" value="Genomic_DNA"/>
</dbReference>
<organism evidence="3 4">
    <name type="scientific">Senna tora</name>
    <dbReference type="NCBI Taxonomy" id="362788"/>
    <lineage>
        <taxon>Eukaryota</taxon>
        <taxon>Viridiplantae</taxon>
        <taxon>Streptophyta</taxon>
        <taxon>Embryophyta</taxon>
        <taxon>Tracheophyta</taxon>
        <taxon>Spermatophyta</taxon>
        <taxon>Magnoliopsida</taxon>
        <taxon>eudicotyledons</taxon>
        <taxon>Gunneridae</taxon>
        <taxon>Pentapetalae</taxon>
        <taxon>rosids</taxon>
        <taxon>fabids</taxon>
        <taxon>Fabales</taxon>
        <taxon>Fabaceae</taxon>
        <taxon>Caesalpinioideae</taxon>
        <taxon>Cassia clade</taxon>
        <taxon>Senna</taxon>
    </lineage>
</organism>
<dbReference type="Gene3D" id="3.30.420.10">
    <property type="entry name" value="Ribonuclease H-like superfamily/Ribonuclease H"/>
    <property type="match status" value="1"/>
</dbReference>
<dbReference type="GO" id="GO:0004523">
    <property type="term" value="F:RNA-DNA hybrid ribonuclease activity"/>
    <property type="evidence" value="ECO:0007669"/>
    <property type="project" value="InterPro"/>
</dbReference>
<evidence type="ECO:0000313" key="3">
    <source>
        <dbReference type="EMBL" id="KAF7806386.1"/>
    </source>
</evidence>
<dbReference type="InterPro" id="IPR002156">
    <property type="entry name" value="RNaseH_domain"/>
</dbReference>
<keyword evidence="4" id="KW-1185">Reference proteome</keyword>
<sequence length="441" mass="50570">MGLYKNIGDGKSTFVWRDPWIPGVHAGGLNPLNDVAVNYVRVCDLFNEEGRCWNRQTLDEVFDRSTVEKILCIPLNRVQQPDRWSWKGEADGTFSVKSCYKLAMKECWENSDLTPDHFCEVPTAFWKSVWKLPILSRYKVLFWRAYIGVIPTIEALGKRGIHIDEPCVFCGVEQENVYHTLIECNTLQQFWQEAKFDFSSWSYHQSLLEWMSVEWSSWVREQRRFFIMALYFIWDTRNRCKFANEPINLNGLWVRVERQWDELCVASNGAVMDVVVPASLRWEKPATDFMKMNVDAALKNTGEGALGGVLRDCEGMVHGVFMVSTPVLNDTILLEAMAVKKGVEFVRDAGVAKVIVECDSRLVVDMLNAGCNHSSLLSSVCTSILHMCNGFDDISFRWIPRTSNQCANRLSKAARDVIGEMIWRESMPICISELCIDDLHQ</sequence>
<feature type="domain" description="RNase H type-1" evidence="1">
    <location>
        <begin position="293"/>
        <end position="414"/>
    </location>
</feature>
<feature type="domain" description="Reverse transcriptase zinc-binding" evidence="2">
    <location>
        <begin position="94"/>
        <end position="191"/>
    </location>
</feature>
<dbReference type="GO" id="GO:0003676">
    <property type="term" value="F:nucleic acid binding"/>
    <property type="evidence" value="ECO:0007669"/>
    <property type="project" value="InterPro"/>
</dbReference>
<dbReference type="OrthoDB" id="1419902at2759"/>
<evidence type="ECO:0000313" key="4">
    <source>
        <dbReference type="Proteomes" id="UP000634136"/>
    </source>
</evidence>
<evidence type="ECO:0000259" key="2">
    <source>
        <dbReference type="Pfam" id="PF13966"/>
    </source>
</evidence>
<dbReference type="Pfam" id="PF13456">
    <property type="entry name" value="RVT_3"/>
    <property type="match status" value="1"/>
</dbReference>